<dbReference type="Proteomes" id="UP000274131">
    <property type="component" value="Unassembled WGS sequence"/>
</dbReference>
<evidence type="ECO:0000256" key="2">
    <source>
        <dbReference type="SAM" id="Phobius"/>
    </source>
</evidence>
<proteinExistence type="inferred from homology"/>
<dbReference type="PANTHER" id="PTHR15691">
    <property type="entry name" value="WASH COMPLEX SUBUNIT 5"/>
    <property type="match status" value="1"/>
</dbReference>
<accession>A0A158Q9T7</accession>
<keyword evidence="2" id="KW-1133">Transmembrane helix</keyword>
<evidence type="ECO:0000313" key="5">
    <source>
        <dbReference type="WBParaSite" id="EVEC_0000304201-mRNA-1"/>
    </source>
</evidence>
<evidence type="ECO:0000313" key="4">
    <source>
        <dbReference type="Proteomes" id="UP000274131"/>
    </source>
</evidence>
<dbReference type="WBParaSite" id="EVEC_0000304201-mRNA-1">
    <property type="protein sequence ID" value="EVEC_0000304201-mRNA-1"/>
    <property type="gene ID" value="EVEC_0000304201"/>
</dbReference>
<dbReference type="GO" id="GO:0030041">
    <property type="term" value="P:actin filament polymerization"/>
    <property type="evidence" value="ECO:0007669"/>
    <property type="project" value="TreeGrafter"/>
</dbReference>
<name>A0A158Q9T7_ENTVE</name>
<keyword evidence="2" id="KW-0472">Membrane</keyword>
<protein>
    <submittedName>
        <fullName evidence="5">WASH complex subunit 7</fullName>
    </submittedName>
</protein>
<dbReference type="GO" id="GO:0140285">
    <property type="term" value="P:endosome fission"/>
    <property type="evidence" value="ECO:0007669"/>
    <property type="project" value="TreeGrafter"/>
</dbReference>
<dbReference type="EMBL" id="UXUI01007444">
    <property type="protein sequence ID" value="VDD87607.1"/>
    <property type="molecule type" value="Genomic_DNA"/>
</dbReference>
<dbReference type="GO" id="GO:0051125">
    <property type="term" value="P:regulation of actin nucleation"/>
    <property type="evidence" value="ECO:0007669"/>
    <property type="project" value="TreeGrafter"/>
</dbReference>
<organism evidence="5">
    <name type="scientific">Enterobius vermicularis</name>
    <name type="common">Human pinworm</name>
    <dbReference type="NCBI Taxonomy" id="51028"/>
    <lineage>
        <taxon>Eukaryota</taxon>
        <taxon>Metazoa</taxon>
        <taxon>Ecdysozoa</taxon>
        <taxon>Nematoda</taxon>
        <taxon>Chromadorea</taxon>
        <taxon>Rhabditida</taxon>
        <taxon>Spirurina</taxon>
        <taxon>Oxyuridomorpha</taxon>
        <taxon>Oxyuroidea</taxon>
        <taxon>Oxyuridae</taxon>
        <taxon>Enterobius</taxon>
    </lineage>
</organism>
<evidence type="ECO:0000313" key="3">
    <source>
        <dbReference type="EMBL" id="VDD87607.1"/>
    </source>
</evidence>
<dbReference type="GO" id="GO:0005768">
    <property type="term" value="C:endosome"/>
    <property type="evidence" value="ECO:0007669"/>
    <property type="project" value="TreeGrafter"/>
</dbReference>
<dbReference type="GO" id="GO:0071203">
    <property type="term" value="C:WASH complex"/>
    <property type="evidence" value="ECO:0007669"/>
    <property type="project" value="InterPro"/>
</dbReference>
<feature type="transmembrane region" description="Helical" evidence="2">
    <location>
        <begin position="955"/>
        <end position="975"/>
    </location>
</feature>
<keyword evidence="4" id="KW-1185">Reference proteome</keyword>
<gene>
    <name evidence="3" type="ORF">EVEC_LOCUS2750</name>
</gene>
<reference evidence="5" key="1">
    <citation type="submission" date="2016-04" db="UniProtKB">
        <authorList>
            <consortium name="WormBaseParasite"/>
        </authorList>
    </citation>
    <scope>IDENTIFICATION</scope>
</reference>
<dbReference type="GO" id="GO:0007032">
    <property type="term" value="P:endosome organization"/>
    <property type="evidence" value="ECO:0007669"/>
    <property type="project" value="TreeGrafter"/>
</dbReference>
<comment type="similarity">
    <text evidence="1">Belongs to the strumpellin family.</text>
</comment>
<evidence type="ECO:0000256" key="1">
    <source>
        <dbReference type="ARBA" id="ARBA00006224"/>
    </source>
</evidence>
<dbReference type="OrthoDB" id="565118at2759"/>
<dbReference type="AlphaFoldDB" id="A0A158Q9T7"/>
<dbReference type="STRING" id="51028.A0A158Q9T7"/>
<sequence length="1063" mass="120040">MSFLTGENMERNSMRDLLELGHSLIAEINRLSEAVPDDFKNPNLSKFKPLLLDFTYFGNLSLIDNFIDTNEHGILLEDEFYFTHDKVIKQFGALFDSLASFFCDVVELSERSFNHSTAFRPSEADLQQRQIKAEILYVTGIILILFDEKFQIDVKQRLFVAHYRSNPANNERFDLLVDLMKTKPSTVEQLFNALPVNRVFASSIVTSVRSDGLFMDEHDLIQETSGESYVTRTQRSVLFVCICFTPSVLHSDFTTMRQIVDMYFSDNWVVSLHLGVLINVVSAWENCKAANAAFQQCITTNSVKKLCAANVLALKEVSFPHLAKITNADFTQCHMLITKANIYLRWIILHSYRGLKCSKRANQLCDTVWNQLDLHHVDIFDTLLQIADFEYALKEKYRDVFGKKLSTFDELKKDACQHISQMAGLFANDIPLQKIKKNLKLQQWLLLVEKTLSELDVSNVETPSLIEHLKKRIEQVSDIHDLSGNVSVDQYLRSISILLSELLHCCTLSEEFLSRLDAVSDFSYGWVLIDQWSDKMKRLVESDPMSIRSLFLKLSASIGCTLTAVENPSRISAISVCYSRQLEARLRKIVQVVPRSLFVLLDRIAVLLDSRHESSVLKTEVRHFADLDRRFSLAADSYAISTLSLSISTMQLTWIGSLRIDPSALLLDGIRRELVSRMSSYIYKEVSSATEVGALLNNLKVQFSRIHGAFIYMCEHMGISGTLVWHSELTRVIGYMLEKESNVSDEESDYQLKSVSLPVMPEIAGFATPLGRLYSLYLKSSDPRSTRYVKSLQIWCDLKTKKLMLSQETFAVAQDALSPMVLTALDRIMCFHLVTHITTFCDLYANFVKGTLLQSLVDLNTASEVHSSGRFKTFDIGQHQLLRQRILSALKSGVKRNTSIIVSAVDTLQKNVLNDLRSQKGDADGYLLFELAGLLQQCGITDPLQKRYVKRECPVLLVPAMFVILLAAAPVIAGFKRSDSLDLTMFSAGLSCLLTQFNVAKSFFAFASNYFASTLVLPQAKPSFAIVPALRLAAEYCLMKPEVEKLYEPLDGGGVIFASGAME</sequence>
<reference evidence="3 4" key="2">
    <citation type="submission" date="2018-10" db="EMBL/GenBank/DDBJ databases">
        <authorList>
            <consortium name="Pathogen Informatics"/>
        </authorList>
    </citation>
    <scope>NUCLEOTIDE SEQUENCE [LARGE SCALE GENOMIC DNA]</scope>
</reference>
<dbReference type="Pfam" id="PF10266">
    <property type="entry name" value="Strumpellin"/>
    <property type="match status" value="1"/>
</dbReference>
<dbReference type="InterPro" id="IPR019393">
    <property type="entry name" value="WASH_strumpellin"/>
</dbReference>
<dbReference type="PANTHER" id="PTHR15691:SF6">
    <property type="entry name" value="WASH COMPLEX SUBUNIT 5"/>
    <property type="match status" value="1"/>
</dbReference>
<keyword evidence="2" id="KW-0812">Transmembrane</keyword>